<sequence>MRWSLHHKGGNQLASPRHIAHFLQSPRRATRLIAPPHFRTIPHSHAIQSVPLCAMSG</sequence>
<keyword evidence="2" id="KW-1185">Reference proteome</keyword>
<dbReference type="EMBL" id="VSRR010085452">
    <property type="protein sequence ID" value="MPC90756.1"/>
    <property type="molecule type" value="Genomic_DNA"/>
</dbReference>
<evidence type="ECO:0000313" key="1">
    <source>
        <dbReference type="EMBL" id="MPC90756.1"/>
    </source>
</evidence>
<organism evidence="1 2">
    <name type="scientific">Portunus trituberculatus</name>
    <name type="common">Swimming crab</name>
    <name type="synonym">Neptunus trituberculatus</name>
    <dbReference type="NCBI Taxonomy" id="210409"/>
    <lineage>
        <taxon>Eukaryota</taxon>
        <taxon>Metazoa</taxon>
        <taxon>Ecdysozoa</taxon>
        <taxon>Arthropoda</taxon>
        <taxon>Crustacea</taxon>
        <taxon>Multicrustacea</taxon>
        <taxon>Malacostraca</taxon>
        <taxon>Eumalacostraca</taxon>
        <taxon>Eucarida</taxon>
        <taxon>Decapoda</taxon>
        <taxon>Pleocyemata</taxon>
        <taxon>Brachyura</taxon>
        <taxon>Eubrachyura</taxon>
        <taxon>Portunoidea</taxon>
        <taxon>Portunidae</taxon>
        <taxon>Portuninae</taxon>
        <taxon>Portunus</taxon>
    </lineage>
</organism>
<reference evidence="1 2" key="1">
    <citation type="submission" date="2019-05" db="EMBL/GenBank/DDBJ databases">
        <title>Another draft genome of Portunus trituberculatus and its Hox gene families provides insights of decapod evolution.</title>
        <authorList>
            <person name="Jeong J.-H."/>
            <person name="Song I."/>
            <person name="Kim S."/>
            <person name="Choi T."/>
            <person name="Kim D."/>
            <person name="Ryu S."/>
            <person name="Kim W."/>
        </authorList>
    </citation>
    <scope>NUCLEOTIDE SEQUENCE [LARGE SCALE GENOMIC DNA]</scope>
    <source>
        <tissue evidence="1">Muscle</tissue>
    </source>
</reference>
<accession>A0A5B7J9R1</accession>
<protein>
    <submittedName>
        <fullName evidence="1">Uncharacterized protein</fullName>
    </submittedName>
</protein>
<comment type="caution">
    <text evidence="1">The sequence shown here is derived from an EMBL/GenBank/DDBJ whole genome shotgun (WGS) entry which is preliminary data.</text>
</comment>
<proteinExistence type="predicted"/>
<name>A0A5B7J9R1_PORTR</name>
<dbReference type="AlphaFoldDB" id="A0A5B7J9R1"/>
<dbReference type="Proteomes" id="UP000324222">
    <property type="component" value="Unassembled WGS sequence"/>
</dbReference>
<evidence type="ECO:0000313" key="2">
    <source>
        <dbReference type="Proteomes" id="UP000324222"/>
    </source>
</evidence>
<gene>
    <name evidence="1" type="ORF">E2C01_085754</name>
</gene>